<comment type="subcellular location">
    <subcellularLocation>
        <location evidence="1 8">Cell outer membrane</location>
        <topology evidence="1 8">Multi-pass membrane protein</topology>
    </subcellularLocation>
</comment>
<evidence type="ECO:0000256" key="3">
    <source>
        <dbReference type="ARBA" id="ARBA00022452"/>
    </source>
</evidence>
<name>A0ABX0XPE5_9SPHN</name>
<keyword evidence="3 8" id="KW-1134">Transmembrane beta strand</keyword>
<evidence type="ECO:0000256" key="4">
    <source>
        <dbReference type="ARBA" id="ARBA00022692"/>
    </source>
</evidence>
<keyword evidence="10" id="KW-0732">Signal</keyword>
<evidence type="ECO:0000256" key="9">
    <source>
        <dbReference type="RuleBase" id="RU003357"/>
    </source>
</evidence>
<dbReference type="InterPro" id="IPR036942">
    <property type="entry name" value="Beta-barrel_TonB_sf"/>
</dbReference>
<dbReference type="CDD" id="cd01347">
    <property type="entry name" value="ligand_gated_channel"/>
    <property type="match status" value="1"/>
</dbReference>
<organism evidence="13 14">
    <name type="scientific">Sphingomonas jejuensis</name>
    <dbReference type="NCBI Taxonomy" id="904715"/>
    <lineage>
        <taxon>Bacteria</taxon>
        <taxon>Pseudomonadati</taxon>
        <taxon>Pseudomonadota</taxon>
        <taxon>Alphaproteobacteria</taxon>
        <taxon>Sphingomonadales</taxon>
        <taxon>Sphingomonadaceae</taxon>
        <taxon>Sphingomonas</taxon>
    </lineage>
</organism>
<dbReference type="Pfam" id="PF00593">
    <property type="entry name" value="TonB_dep_Rec_b-barrel"/>
    <property type="match status" value="1"/>
</dbReference>
<evidence type="ECO:0000256" key="1">
    <source>
        <dbReference type="ARBA" id="ARBA00004571"/>
    </source>
</evidence>
<evidence type="ECO:0000256" key="6">
    <source>
        <dbReference type="ARBA" id="ARBA00023136"/>
    </source>
</evidence>
<keyword evidence="2 8" id="KW-0813">Transport</keyword>
<protein>
    <submittedName>
        <fullName evidence="13">Outer membrane receptor for ferric coprogen and ferric-rhodotorulic acid</fullName>
    </submittedName>
</protein>
<dbReference type="PROSITE" id="PS52016">
    <property type="entry name" value="TONB_DEPENDENT_REC_3"/>
    <property type="match status" value="1"/>
</dbReference>
<gene>
    <name evidence="13" type="ORF">GGR88_002767</name>
</gene>
<evidence type="ECO:0000259" key="12">
    <source>
        <dbReference type="Pfam" id="PF07715"/>
    </source>
</evidence>
<dbReference type="InterPro" id="IPR000531">
    <property type="entry name" value="Beta-barrel_TonB"/>
</dbReference>
<dbReference type="Pfam" id="PF07715">
    <property type="entry name" value="Plug"/>
    <property type="match status" value="1"/>
</dbReference>
<dbReference type="PANTHER" id="PTHR32552:SF74">
    <property type="entry name" value="HYDROXAMATE SIDEROPHORE RECEPTOR FHUE"/>
    <property type="match status" value="1"/>
</dbReference>
<accession>A0ABX0XPE5</accession>
<evidence type="ECO:0000256" key="5">
    <source>
        <dbReference type="ARBA" id="ARBA00023077"/>
    </source>
</evidence>
<feature type="chain" id="PRO_5046954235" evidence="10">
    <location>
        <begin position="24"/>
        <end position="778"/>
    </location>
</feature>
<dbReference type="Gene3D" id="2.40.170.20">
    <property type="entry name" value="TonB-dependent receptor, beta-barrel domain"/>
    <property type="match status" value="1"/>
</dbReference>
<proteinExistence type="inferred from homology"/>
<sequence>MRFSSILLATVAIGGIGAAPARAAADDGAAATGAVADAAVDAAADASIDAGASFADAQASDDIIVLGKSYGQAVGKTVTPLKDVPNTVTVVDREQIEAQNLFTLEDALTATNGITVTGVGSEDPSFLSRGFAINNYLVDGVPTLSFGFPAVVPDLFFYDRLEVLRGPAGLFSGSGNPAGSINLVRKRPLDTARMQASLGYGSWDNLRAELDVSVPVTSGVGVRAGVMAQDQDQFFDVAHRNRIGAYGVVAVELGERTTVTAGGYYDRFRPAIQSGLPGIAGGADGSEGQLLDIERSTYLGADWNRFESETWTAFAEIAHQVSDRWTLRATGMHSDVDRIDVYSYIGNQPVTPANGGTTNQIAYRGDSFAKYTSFDANAIGSIPLFGREQTLILGVDYQAQDYDSYFTRLSNFARINVFNPVSPAEPPLDPYNALPYYPVQGTGATCPASTTPVTPAPANCVIQVWGGTTTQVEQYGIYGQLRFSPVEGLTLIGGGRLTWWDQDAQTVLPRLLPQTNLGYDGRFTPYAGLVWDITENLNVYASYADSFTPQSAPAGRTLLGGGEVQPLLGDQYEAGTKLTLMADRLLLSAAVYQITQGNRNFNPPDDPLTFLQVGRVRARGVELEASGEILPDWRVNGGYSYTTTEYLEDTQPQFEGLALTPIIPEHMVKLFTNYAPSDGPLAGGSIGGSVTWFSETFGGTPSIIGANGRPTVSSVVRQEGYAVVDLRAGYRLTEQLSLSVNVNNLLDKTYYARISSTGRGNYFGQPRSVFATVRYTFQ</sequence>
<comment type="similarity">
    <text evidence="8 9">Belongs to the TonB-dependent receptor family.</text>
</comment>
<keyword evidence="13" id="KW-0675">Receptor</keyword>
<keyword evidence="7 8" id="KW-0998">Cell outer membrane</keyword>
<feature type="signal peptide" evidence="10">
    <location>
        <begin position="1"/>
        <end position="23"/>
    </location>
</feature>
<evidence type="ECO:0000256" key="2">
    <source>
        <dbReference type="ARBA" id="ARBA00022448"/>
    </source>
</evidence>
<evidence type="ECO:0000259" key="11">
    <source>
        <dbReference type="Pfam" id="PF00593"/>
    </source>
</evidence>
<reference evidence="13 14" key="1">
    <citation type="submission" date="2020-03" db="EMBL/GenBank/DDBJ databases">
        <title>Genomic Encyclopedia of Type Strains, Phase IV (KMG-IV): sequencing the most valuable type-strain genomes for metagenomic binning, comparative biology and taxonomic classification.</title>
        <authorList>
            <person name="Goeker M."/>
        </authorList>
    </citation>
    <scope>NUCLEOTIDE SEQUENCE [LARGE SCALE GENOMIC DNA]</scope>
    <source>
        <strain evidence="13 14">DSM 27651</strain>
    </source>
</reference>
<keyword evidence="4 8" id="KW-0812">Transmembrane</keyword>
<keyword evidence="14" id="KW-1185">Reference proteome</keyword>
<evidence type="ECO:0000313" key="13">
    <source>
        <dbReference type="EMBL" id="NJC35253.1"/>
    </source>
</evidence>
<keyword evidence="5 9" id="KW-0798">TonB box</keyword>
<keyword evidence="6 8" id="KW-0472">Membrane</keyword>
<dbReference type="SUPFAM" id="SSF56935">
    <property type="entry name" value="Porins"/>
    <property type="match status" value="1"/>
</dbReference>
<dbReference type="Proteomes" id="UP000734218">
    <property type="component" value="Unassembled WGS sequence"/>
</dbReference>
<dbReference type="EMBL" id="JAATJE010000002">
    <property type="protein sequence ID" value="NJC35253.1"/>
    <property type="molecule type" value="Genomic_DNA"/>
</dbReference>
<dbReference type="InterPro" id="IPR039426">
    <property type="entry name" value="TonB-dep_rcpt-like"/>
</dbReference>
<comment type="caution">
    <text evidence="13">The sequence shown here is derived from an EMBL/GenBank/DDBJ whole genome shotgun (WGS) entry which is preliminary data.</text>
</comment>
<feature type="domain" description="TonB-dependent receptor-like beta-barrel" evidence="11">
    <location>
        <begin position="255"/>
        <end position="745"/>
    </location>
</feature>
<evidence type="ECO:0000256" key="10">
    <source>
        <dbReference type="SAM" id="SignalP"/>
    </source>
</evidence>
<feature type="domain" description="TonB-dependent receptor plug" evidence="12">
    <location>
        <begin position="81"/>
        <end position="179"/>
    </location>
</feature>
<evidence type="ECO:0000256" key="8">
    <source>
        <dbReference type="PROSITE-ProRule" id="PRU01360"/>
    </source>
</evidence>
<dbReference type="RefSeq" id="WP_342449808.1">
    <property type="nucleotide sequence ID" value="NZ_JAATJE010000002.1"/>
</dbReference>
<evidence type="ECO:0000256" key="7">
    <source>
        <dbReference type="ARBA" id="ARBA00023237"/>
    </source>
</evidence>
<evidence type="ECO:0000313" key="14">
    <source>
        <dbReference type="Proteomes" id="UP000734218"/>
    </source>
</evidence>
<dbReference type="PANTHER" id="PTHR32552">
    <property type="entry name" value="FERRICHROME IRON RECEPTOR-RELATED"/>
    <property type="match status" value="1"/>
</dbReference>
<dbReference type="Gene3D" id="2.170.130.10">
    <property type="entry name" value="TonB-dependent receptor, plug domain"/>
    <property type="match status" value="1"/>
</dbReference>
<dbReference type="InterPro" id="IPR012910">
    <property type="entry name" value="Plug_dom"/>
</dbReference>
<dbReference type="InterPro" id="IPR037066">
    <property type="entry name" value="Plug_dom_sf"/>
</dbReference>